<dbReference type="PROSITE" id="PS51818">
    <property type="entry name" value="HOMEO_PROSPERO"/>
    <property type="match status" value="1"/>
</dbReference>
<evidence type="ECO:0000256" key="4">
    <source>
        <dbReference type="ARBA" id="ARBA00023155"/>
    </source>
</evidence>
<dbReference type="InterPro" id="IPR037131">
    <property type="entry name" value="Homeo_prospero_dom_sf"/>
</dbReference>
<dbReference type="GO" id="GO:0005634">
    <property type="term" value="C:nucleus"/>
    <property type="evidence" value="ECO:0007669"/>
    <property type="project" value="UniProtKB-SubCell"/>
</dbReference>
<reference evidence="8" key="2">
    <citation type="submission" date="2025-08" db="UniProtKB">
        <authorList>
            <consortium name="Ensembl"/>
        </authorList>
    </citation>
    <scope>IDENTIFICATION</scope>
</reference>
<keyword evidence="9" id="KW-1185">Reference proteome</keyword>
<comment type="subcellular location">
    <subcellularLocation>
        <location evidence="1">Nucleus</location>
    </subcellularLocation>
</comment>
<sequence>GLTAQHLKKSKLMFFFTRYPCVTTLKSYFSDVQFSRSTTSQLIKWFSNFREFYYMQIERFAREAVCDGVEETTDLVVDRDSELFHVLNIHYNKSNDFQIPQRFLEVTTTALREFFGIVRCNNDLETGWKKIIYKVI</sequence>
<accession>H2ZF08</accession>
<dbReference type="Gene3D" id="1.10.10.500">
    <property type="entry name" value="Homeo-prospero domain"/>
    <property type="match status" value="1"/>
</dbReference>
<evidence type="ECO:0000256" key="1">
    <source>
        <dbReference type="ARBA" id="ARBA00004123"/>
    </source>
</evidence>
<evidence type="ECO:0000256" key="3">
    <source>
        <dbReference type="ARBA" id="ARBA00023125"/>
    </source>
</evidence>
<dbReference type="InterPro" id="IPR039350">
    <property type="entry name" value="Prospero_homeodomain"/>
</dbReference>
<proteinExistence type="predicted"/>
<dbReference type="PANTHER" id="PTHR12198">
    <property type="entry name" value="HOMEOBOX PROTEIN PROSPERO/PROX-1/CEH-26"/>
    <property type="match status" value="1"/>
</dbReference>
<dbReference type="Proteomes" id="UP000007875">
    <property type="component" value="Unassembled WGS sequence"/>
</dbReference>
<dbReference type="InterPro" id="IPR009057">
    <property type="entry name" value="Homeodomain-like_sf"/>
</dbReference>
<dbReference type="InterPro" id="IPR023082">
    <property type="entry name" value="Homeo_prospero_dom"/>
</dbReference>
<protein>
    <recommendedName>
        <fullName evidence="7">Prospero domain-containing protein</fullName>
    </recommendedName>
</protein>
<organism evidence="8 9">
    <name type="scientific">Ciona savignyi</name>
    <name type="common">Pacific transparent sea squirt</name>
    <dbReference type="NCBI Taxonomy" id="51511"/>
    <lineage>
        <taxon>Eukaryota</taxon>
        <taxon>Metazoa</taxon>
        <taxon>Chordata</taxon>
        <taxon>Tunicata</taxon>
        <taxon>Ascidiacea</taxon>
        <taxon>Phlebobranchia</taxon>
        <taxon>Cionidae</taxon>
        <taxon>Ciona</taxon>
    </lineage>
</organism>
<dbReference type="GO" id="GO:0048468">
    <property type="term" value="P:cell development"/>
    <property type="evidence" value="ECO:0007669"/>
    <property type="project" value="UniProtKB-ARBA"/>
</dbReference>
<keyword evidence="2" id="KW-0805">Transcription regulation</keyword>
<dbReference type="OMA" id="YSAISKG"/>
<dbReference type="SUPFAM" id="SSF46689">
    <property type="entry name" value="Homeodomain-like"/>
    <property type="match status" value="1"/>
</dbReference>
<reference evidence="8" key="3">
    <citation type="submission" date="2025-09" db="UniProtKB">
        <authorList>
            <consortium name="Ensembl"/>
        </authorList>
    </citation>
    <scope>IDENTIFICATION</scope>
</reference>
<reference evidence="9" key="1">
    <citation type="submission" date="2003-08" db="EMBL/GenBank/DDBJ databases">
        <authorList>
            <person name="Birren B."/>
            <person name="Nusbaum C."/>
            <person name="Abebe A."/>
            <person name="Abouelleil A."/>
            <person name="Adekoya E."/>
            <person name="Ait-zahra M."/>
            <person name="Allen N."/>
            <person name="Allen T."/>
            <person name="An P."/>
            <person name="Anderson M."/>
            <person name="Anderson S."/>
            <person name="Arachchi H."/>
            <person name="Armbruster J."/>
            <person name="Bachantsang P."/>
            <person name="Baldwin J."/>
            <person name="Barry A."/>
            <person name="Bayul T."/>
            <person name="Blitshsteyn B."/>
            <person name="Bloom T."/>
            <person name="Blye J."/>
            <person name="Boguslavskiy L."/>
            <person name="Borowsky M."/>
            <person name="Boukhgalter B."/>
            <person name="Brunache A."/>
            <person name="Butler J."/>
            <person name="Calixte N."/>
            <person name="Calvo S."/>
            <person name="Camarata J."/>
            <person name="Campo K."/>
            <person name="Chang J."/>
            <person name="Cheshatsang Y."/>
            <person name="Citroen M."/>
            <person name="Collymore A."/>
            <person name="Considine T."/>
            <person name="Cook A."/>
            <person name="Cooke P."/>
            <person name="Corum B."/>
            <person name="Cuomo C."/>
            <person name="David R."/>
            <person name="Dawoe T."/>
            <person name="Degray S."/>
            <person name="Dodge S."/>
            <person name="Dooley K."/>
            <person name="Dorje P."/>
            <person name="Dorjee K."/>
            <person name="Dorris L."/>
            <person name="Duffey N."/>
            <person name="Dupes A."/>
            <person name="Elkins T."/>
            <person name="Engels R."/>
            <person name="Erickson J."/>
            <person name="Farina A."/>
            <person name="Faro S."/>
            <person name="Ferreira P."/>
            <person name="Fischer H."/>
            <person name="Fitzgerald M."/>
            <person name="Foley K."/>
            <person name="Gage D."/>
            <person name="Galagan J."/>
            <person name="Gearin G."/>
            <person name="Gnerre S."/>
            <person name="Gnirke A."/>
            <person name="Goyette A."/>
            <person name="Graham J."/>
            <person name="Grandbois E."/>
            <person name="Gyaltsen K."/>
            <person name="Hafez N."/>
            <person name="Hagopian D."/>
            <person name="Hagos B."/>
            <person name="Hall J."/>
            <person name="Hatcher B."/>
            <person name="Heller A."/>
            <person name="Higgins H."/>
            <person name="Honan T."/>
            <person name="Horn A."/>
            <person name="Houde N."/>
            <person name="Hughes L."/>
            <person name="Hulme W."/>
            <person name="Husby E."/>
            <person name="Iliev I."/>
            <person name="Jaffe D."/>
            <person name="Jones C."/>
            <person name="Kamal M."/>
            <person name="Kamat A."/>
            <person name="Kamvysselis M."/>
            <person name="Karlsson E."/>
            <person name="Kells C."/>
            <person name="Kieu A."/>
            <person name="Kisner P."/>
            <person name="Kodira C."/>
            <person name="Kulbokas E."/>
            <person name="Labutti K."/>
            <person name="Lama D."/>
            <person name="Landers T."/>
            <person name="Leger J."/>
            <person name="Levine S."/>
            <person name="Lewis D."/>
            <person name="Lewis T."/>
            <person name="Lindblad-toh K."/>
            <person name="Liu X."/>
            <person name="Lokyitsang T."/>
            <person name="Lokyitsang Y."/>
            <person name="Lucien O."/>
            <person name="Lui A."/>
            <person name="Ma L.J."/>
            <person name="Mabbitt R."/>
            <person name="Macdonald J."/>
            <person name="Maclean C."/>
            <person name="Major J."/>
            <person name="Manning J."/>
            <person name="Marabella R."/>
            <person name="Maru K."/>
            <person name="Matthews C."/>
            <person name="Mauceli E."/>
            <person name="Mccarthy M."/>
            <person name="Mcdonough S."/>
            <person name="Mcghee T."/>
            <person name="Meldrim J."/>
            <person name="Meneus L."/>
            <person name="Mesirov J."/>
            <person name="Mihalev A."/>
            <person name="Mihova T."/>
            <person name="Mikkelsen T."/>
            <person name="Mlenga V."/>
            <person name="Moru K."/>
            <person name="Mozes J."/>
            <person name="Mulrain L."/>
            <person name="Munson G."/>
            <person name="Naylor J."/>
            <person name="Newes C."/>
            <person name="Nguyen C."/>
            <person name="Nguyen N."/>
            <person name="Nguyen T."/>
            <person name="Nicol R."/>
            <person name="Nielsen C."/>
            <person name="Nizzari M."/>
            <person name="Norbu C."/>
            <person name="Norbu N."/>
            <person name="O'donnell P."/>
            <person name="Okoawo O."/>
            <person name="O'leary S."/>
            <person name="Omotosho B."/>
            <person name="O'neill K."/>
            <person name="Osman S."/>
            <person name="Parker S."/>
            <person name="Perrin D."/>
            <person name="Phunkhang P."/>
            <person name="Piqani B."/>
            <person name="Purcell S."/>
            <person name="Rachupka T."/>
            <person name="Ramasamy U."/>
            <person name="Rameau R."/>
            <person name="Ray V."/>
            <person name="Raymond C."/>
            <person name="Retta R."/>
            <person name="Richardson S."/>
            <person name="Rise C."/>
            <person name="Rodriguez J."/>
            <person name="Rogers J."/>
            <person name="Rogov P."/>
            <person name="Rutman M."/>
            <person name="Schupbach R."/>
            <person name="Seaman C."/>
            <person name="Settipalli S."/>
            <person name="Sharpe T."/>
            <person name="Sheridan J."/>
            <person name="Sherpa N."/>
            <person name="Shi J."/>
            <person name="Smirnov S."/>
            <person name="Smith C."/>
            <person name="Sougnez C."/>
            <person name="Spencer B."/>
            <person name="Stalker J."/>
            <person name="Stange-thomann N."/>
            <person name="Stavropoulos S."/>
            <person name="Stetson K."/>
            <person name="Stone C."/>
            <person name="Stone S."/>
            <person name="Stubbs M."/>
            <person name="Talamas J."/>
            <person name="Tchuinga P."/>
            <person name="Tenzing P."/>
            <person name="Tesfaye S."/>
            <person name="Theodore J."/>
            <person name="Thoulutsang Y."/>
            <person name="Topham K."/>
            <person name="Towey S."/>
            <person name="Tsamla T."/>
            <person name="Tsomo N."/>
            <person name="Vallee D."/>
            <person name="Vassiliev H."/>
            <person name="Venkataraman V."/>
            <person name="Vinson J."/>
            <person name="Vo A."/>
            <person name="Wade C."/>
            <person name="Wang S."/>
            <person name="Wangchuk T."/>
            <person name="Wangdi T."/>
            <person name="Whittaker C."/>
            <person name="Wilkinson J."/>
            <person name="Wu Y."/>
            <person name="Wyman D."/>
            <person name="Yadav S."/>
            <person name="Yang S."/>
            <person name="Yang X."/>
            <person name="Yeager S."/>
            <person name="Yee E."/>
            <person name="Young G."/>
            <person name="Zainoun J."/>
            <person name="Zembeck L."/>
            <person name="Zimmer A."/>
            <person name="Zody M."/>
            <person name="Lander E."/>
        </authorList>
    </citation>
    <scope>NUCLEOTIDE SEQUENCE [LARGE SCALE GENOMIC DNA]</scope>
</reference>
<keyword evidence="3" id="KW-0238">DNA-binding</keyword>
<name>H2ZF08_CIOSA</name>
<dbReference type="GO" id="GO:0000978">
    <property type="term" value="F:RNA polymerase II cis-regulatory region sequence-specific DNA binding"/>
    <property type="evidence" value="ECO:0007669"/>
    <property type="project" value="TreeGrafter"/>
</dbReference>
<evidence type="ECO:0000313" key="8">
    <source>
        <dbReference type="Ensembl" id="ENSCSAVP00000016174.1"/>
    </source>
</evidence>
<evidence type="ECO:0000256" key="5">
    <source>
        <dbReference type="ARBA" id="ARBA00023163"/>
    </source>
</evidence>
<evidence type="ECO:0000259" key="7">
    <source>
        <dbReference type="PROSITE" id="PS51818"/>
    </source>
</evidence>
<keyword evidence="6" id="KW-0539">Nucleus</keyword>
<evidence type="ECO:0000256" key="2">
    <source>
        <dbReference type="ARBA" id="ARBA00023015"/>
    </source>
</evidence>
<dbReference type="AlphaFoldDB" id="H2ZF08"/>
<feature type="domain" description="Prospero" evidence="7">
    <location>
        <begin position="1"/>
        <end position="136"/>
    </location>
</feature>
<keyword evidence="4" id="KW-0371">Homeobox</keyword>
<dbReference type="Ensembl" id="ENSCSAVT00000016355.1">
    <property type="protein sequence ID" value="ENSCSAVP00000016174.1"/>
    <property type="gene ID" value="ENSCSAVG00000009510.1"/>
</dbReference>
<dbReference type="HOGENOM" id="CLU_116905_0_0_1"/>
<evidence type="ECO:0000256" key="6">
    <source>
        <dbReference type="ARBA" id="ARBA00023242"/>
    </source>
</evidence>
<evidence type="ECO:0000313" key="9">
    <source>
        <dbReference type="Proteomes" id="UP000007875"/>
    </source>
</evidence>
<keyword evidence="5" id="KW-0804">Transcription</keyword>
<dbReference type="PANTHER" id="PTHR12198:SF0">
    <property type="entry name" value="HOMEOBOX PROTEIN PROSPERO"/>
    <property type="match status" value="1"/>
</dbReference>
<dbReference type="GO" id="GO:0007399">
    <property type="term" value="P:nervous system development"/>
    <property type="evidence" value="ECO:0007669"/>
    <property type="project" value="UniProtKB-ARBA"/>
</dbReference>
<dbReference type="Pfam" id="PF05044">
    <property type="entry name" value="HPD"/>
    <property type="match status" value="1"/>
</dbReference>
<dbReference type="GO" id="GO:0000981">
    <property type="term" value="F:DNA-binding transcription factor activity, RNA polymerase II-specific"/>
    <property type="evidence" value="ECO:0007669"/>
    <property type="project" value="TreeGrafter"/>
</dbReference>